<dbReference type="AlphaFoldDB" id="A0A9P0CXV3"/>
<organism evidence="2 3">
    <name type="scientific">Psylliodes chrysocephalus</name>
    <dbReference type="NCBI Taxonomy" id="3402493"/>
    <lineage>
        <taxon>Eukaryota</taxon>
        <taxon>Metazoa</taxon>
        <taxon>Ecdysozoa</taxon>
        <taxon>Arthropoda</taxon>
        <taxon>Hexapoda</taxon>
        <taxon>Insecta</taxon>
        <taxon>Pterygota</taxon>
        <taxon>Neoptera</taxon>
        <taxon>Endopterygota</taxon>
        <taxon>Coleoptera</taxon>
        <taxon>Polyphaga</taxon>
        <taxon>Cucujiformia</taxon>
        <taxon>Chrysomeloidea</taxon>
        <taxon>Chrysomelidae</taxon>
        <taxon>Galerucinae</taxon>
        <taxon>Alticini</taxon>
        <taxon>Psylliodes</taxon>
    </lineage>
</organism>
<feature type="coiled-coil region" evidence="1">
    <location>
        <begin position="166"/>
        <end position="215"/>
    </location>
</feature>
<dbReference type="EMBL" id="OV651814">
    <property type="protein sequence ID" value="CAH1106914.1"/>
    <property type="molecule type" value="Genomic_DNA"/>
</dbReference>
<dbReference type="Proteomes" id="UP001153636">
    <property type="component" value="Chromosome 2"/>
</dbReference>
<evidence type="ECO:0000256" key="1">
    <source>
        <dbReference type="SAM" id="Coils"/>
    </source>
</evidence>
<reference evidence="2" key="1">
    <citation type="submission" date="2022-01" db="EMBL/GenBank/DDBJ databases">
        <authorList>
            <person name="King R."/>
        </authorList>
    </citation>
    <scope>NUCLEOTIDE SEQUENCE</scope>
</reference>
<keyword evidence="3" id="KW-1185">Reference proteome</keyword>
<evidence type="ECO:0000313" key="2">
    <source>
        <dbReference type="EMBL" id="CAH1106914.1"/>
    </source>
</evidence>
<sequence length="231" mass="27758">MAYAIIRNNNGWVLNENGQVFMRDTENGANIWIDNNMIYFNEYQRPCIKIYNEHDPNPKEIILTFSNSDELEDLDDAEPSQNLDGDNTDKKKKIASKIKNWKIYARQKFVYYERMDEILGETPTNSSPHSIDTYNIIKNQVEENTQVEKFTENCNVEQSSENTKYSDNSKKKRRNLTADYMELKKKYYEEKKMESQDKKQQRENYIEEALKLKKERNMQMQKNWNWKIEKL</sequence>
<proteinExistence type="predicted"/>
<protein>
    <submittedName>
        <fullName evidence="2">Uncharacterized protein</fullName>
    </submittedName>
</protein>
<accession>A0A9P0CXV3</accession>
<keyword evidence="1" id="KW-0175">Coiled coil</keyword>
<name>A0A9P0CXV3_9CUCU</name>
<dbReference type="OrthoDB" id="6723674at2759"/>
<gene>
    <name evidence="2" type="ORF">PSYICH_LOCUS6653</name>
</gene>
<evidence type="ECO:0000313" key="3">
    <source>
        <dbReference type="Proteomes" id="UP001153636"/>
    </source>
</evidence>